<sequence>MFPIALPRFGATSCSELKLVHSRRKSRSYVQTSEVKAVLCYRDRTKSLGEYNISNSQNSSQTSVKTVYGHNEDVQSSPTADQTVHSQTYNSPLNRSVNHSPVQLAQLPVIDIPELANIVVGFREEILDKLNEMFERCMSQNELLNREVIALRTLVQQKDKEILCLKEQQNKLLSDSTTGNSTRPTSPSCSYADAVKSPSRNLHVEVKESKSKDQTERVVSFLDKNNQDQSGENHIADKIRHIRNDQHLSTGQDHASRMNNDSVQNESECANASEVIKDNEDIKYVFRGVKSGSRVKRLLMSRVKADGDIQSIISAIKQYARGRDVFITHITVLKLWKQKNPTYTLRVNVRAEDCEKALEQGFWPSGILVRPWQSQAIRENNNHSYNG</sequence>
<dbReference type="EnsemblMetazoa" id="G12266.1">
    <property type="protein sequence ID" value="G12266.1:cds"/>
    <property type="gene ID" value="G12266"/>
</dbReference>
<organism evidence="2 3">
    <name type="scientific">Magallana gigas</name>
    <name type="common">Pacific oyster</name>
    <name type="synonym">Crassostrea gigas</name>
    <dbReference type="NCBI Taxonomy" id="29159"/>
    <lineage>
        <taxon>Eukaryota</taxon>
        <taxon>Metazoa</taxon>
        <taxon>Spiralia</taxon>
        <taxon>Lophotrochozoa</taxon>
        <taxon>Mollusca</taxon>
        <taxon>Bivalvia</taxon>
        <taxon>Autobranchia</taxon>
        <taxon>Pteriomorphia</taxon>
        <taxon>Ostreida</taxon>
        <taxon>Ostreoidea</taxon>
        <taxon>Ostreidae</taxon>
        <taxon>Magallana</taxon>
    </lineage>
</organism>
<feature type="region of interest" description="Disordered" evidence="1">
    <location>
        <begin position="173"/>
        <end position="196"/>
    </location>
</feature>
<feature type="compositionally biased region" description="Low complexity" evidence="1">
    <location>
        <begin position="54"/>
        <end position="67"/>
    </location>
</feature>
<keyword evidence="3" id="KW-1185">Reference proteome</keyword>
<feature type="compositionally biased region" description="Polar residues" evidence="1">
    <location>
        <begin position="173"/>
        <end position="189"/>
    </location>
</feature>
<evidence type="ECO:0000256" key="1">
    <source>
        <dbReference type="SAM" id="MobiDB-lite"/>
    </source>
</evidence>
<evidence type="ECO:0000313" key="2">
    <source>
        <dbReference type="EnsemblMetazoa" id="G12266.1:cds"/>
    </source>
</evidence>
<evidence type="ECO:0000313" key="3">
    <source>
        <dbReference type="Proteomes" id="UP000005408"/>
    </source>
</evidence>
<dbReference type="Proteomes" id="UP000005408">
    <property type="component" value="Unassembled WGS sequence"/>
</dbReference>
<feature type="compositionally biased region" description="Polar residues" evidence="1">
    <location>
        <begin position="74"/>
        <end position="86"/>
    </location>
</feature>
<reference evidence="2" key="1">
    <citation type="submission" date="2022-08" db="UniProtKB">
        <authorList>
            <consortium name="EnsemblMetazoa"/>
        </authorList>
    </citation>
    <scope>IDENTIFICATION</scope>
    <source>
        <strain evidence="2">05x7-T-G4-1.051#20</strain>
    </source>
</reference>
<accession>A0A8W8I2T5</accession>
<feature type="region of interest" description="Disordered" evidence="1">
    <location>
        <begin position="51"/>
        <end position="86"/>
    </location>
</feature>
<name>A0A8W8I2T5_MAGGI</name>
<protein>
    <submittedName>
        <fullName evidence="2">Uncharacterized protein</fullName>
    </submittedName>
</protein>
<proteinExistence type="predicted"/>
<dbReference type="AlphaFoldDB" id="A0A8W8I2T5"/>